<sequence length="51" mass="5768">MSSYSYRLQYKRKIGPSLFEELCPTASDSSKNHEGLQGTAWCILDSRMALP</sequence>
<dbReference type="Proteomes" id="UP000008810">
    <property type="component" value="Chromosome 1"/>
</dbReference>
<reference evidence="1 2" key="1">
    <citation type="journal article" date="2010" name="Nature">
        <title>Genome sequencing and analysis of the model grass Brachypodium distachyon.</title>
        <authorList>
            <consortium name="International Brachypodium Initiative"/>
        </authorList>
    </citation>
    <scope>NUCLEOTIDE SEQUENCE [LARGE SCALE GENOMIC DNA]</scope>
    <source>
        <strain evidence="1 2">Bd21</strain>
    </source>
</reference>
<accession>A0A2K2DRZ0</accession>
<name>A0A2K2DRZ0_BRADI</name>
<evidence type="ECO:0000313" key="1">
    <source>
        <dbReference type="EMBL" id="PNT77046.1"/>
    </source>
</evidence>
<evidence type="ECO:0000313" key="2">
    <source>
        <dbReference type="EnsemblPlants" id="PNT77046"/>
    </source>
</evidence>
<dbReference type="InParanoid" id="A0A2K2DRZ0"/>
<keyword evidence="3" id="KW-1185">Reference proteome</keyword>
<reference evidence="2" key="3">
    <citation type="submission" date="2018-08" db="UniProtKB">
        <authorList>
            <consortium name="EnsemblPlants"/>
        </authorList>
    </citation>
    <scope>IDENTIFICATION</scope>
    <source>
        <strain evidence="2">cv. Bd21</strain>
    </source>
</reference>
<proteinExistence type="predicted"/>
<dbReference type="EnsemblPlants" id="PNT77046">
    <property type="protein sequence ID" value="PNT77046"/>
    <property type="gene ID" value="BRADI_1g57085v3"/>
</dbReference>
<reference evidence="1" key="2">
    <citation type="submission" date="2017-06" db="EMBL/GenBank/DDBJ databases">
        <title>WGS assembly of Brachypodium distachyon.</title>
        <authorList>
            <consortium name="The International Brachypodium Initiative"/>
            <person name="Lucas S."/>
            <person name="Harmon-Smith M."/>
            <person name="Lail K."/>
            <person name="Tice H."/>
            <person name="Grimwood J."/>
            <person name="Bruce D."/>
            <person name="Barry K."/>
            <person name="Shu S."/>
            <person name="Lindquist E."/>
            <person name="Wang M."/>
            <person name="Pitluck S."/>
            <person name="Vogel J.P."/>
            <person name="Garvin D.F."/>
            <person name="Mockler T.C."/>
            <person name="Schmutz J."/>
            <person name="Rokhsar D."/>
            <person name="Bevan M.W."/>
        </authorList>
    </citation>
    <scope>NUCLEOTIDE SEQUENCE</scope>
    <source>
        <strain evidence="1">Bd21</strain>
    </source>
</reference>
<dbReference type="EMBL" id="CM000880">
    <property type="protein sequence ID" value="PNT77046.1"/>
    <property type="molecule type" value="Genomic_DNA"/>
</dbReference>
<gene>
    <name evidence="1" type="ORF">BRADI_1g57085v3</name>
</gene>
<organism evidence="1">
    <name type="scientific">Brachypodium distachyon</name>
    <name type="common">Purple false brome</name>
    <name type="synonym">Trachynia distachya</name>
    <dbReference type="NCBI Taxonomy" id="15368"/>
    <lineage>
        <taxon>Eukaryota</taxon>
        <taxon>Viridiplantae</taxon>
        <taxon>Streptophyta</taxon>
        <taxon>Embryophyta</taxon>
        <taxon>Tracheophyta</taxon>
        <taxon>Spermatophyta</taxon>
        <taxon>Magnoliopsida</taxon>
        <taxon>Liliopsida</taxon>
        <taxon>Poales</taxon>
        <taxon>Poaceae</taxon>
        <taxon>BOP clade</taxon>
        <taxon>Pooideae</taxon>
        <taxon>Stipodae</taxon>
        <taxon>Brachypodieae</taxon>
        <taxon>Brachypodium</taxon>
    </lineage>
</organism>
<evidence type="ECO:0000313" key="3">
    <source>
        <dbReference type="Proteomes" id="UP000008810"/>
    </source>
</evidence>
<dbReference type="AlphaFoldDB" id="A0A2K2DRZ0"/>
<protein>
    <submittedName>
        <fullName evidence="1 2">Uncharacterized protein</fullName>
    </submittedName>
</protein>
<dbReference type="Gramene" id="PNT77046">
    <property type="protein sequence ID" value="PNT77046"/>
    <property type="gene ID" value="BRADI_1g57085v3"/>
</dbReference>